<dbReference type="Proteomes" id="UP001176940">
    <property type="component" value="Unassembled WGS sequence"/>
</dbReference>
<protein>
    <recommendedName>
        <fullName evidence="5">Cyclin N-terminal domain-containing protein</fullName>
    </recommendedName>
</protein>
<keyword evidence="4" id="KW-1185">Reference proteome</keyword>
<evidence type="ECO:0000259" key="1">
    <source>
        <dbReference type="Pfam" id="PF14961"/>
    </source>
</evidence>
<dbReference type="EMBL" id="CAUEEQ010019936">
    <property type="protein sequence ID" value="CAJ0942357.1"/>
    <property type="molecule type" value="Genomic_DNA"/>
</dbReference>
<feature type="domain" description="BROMI C-terminal Rab TBC-like" evidence="2">
    <location>
        <begin position="304"/>
        <end position="338"/>
    </location>
</feature>
<dbReference type="Pfam" id="PF14961">
    <property type="entry name" value="BROMI"/>
    <property type="match status" value="1"/>
</dbReference>
<dbReference type="InterPro" id="IPR055392">
    <property type="entry name" value="BROMI_C"/>
</dbReference>
<dbReference type="PANTHER" id="PTHR33332">
    <property type="entry name" value="REVERSE TRANSCRIPTASE DOMAIN-CONTAINING PROTEIN"/>
    <property type="match status" value="1"/>
</dbReference>
<evidence type="ECO:0000259" key="2">
    <source>
        <dbReference type="Pfam" id="PF23440"/>
    </source>
</evidence>
<evidence type="ECO:0008006" key="5">
    <source>
        <dbReference type="Google" id="ProtNLM"/>
    </source>
</evidence>
<evidence type="ECO:0000313" key="4">
    <source>
        <dbReference type="Proteomes" id="UP001176940"/>
    </source>
</evidence>
<evidence type="ECO:0000313" key="3">
    <source>
        <dbReference type="EMBL" id="CAJ0942357.1"/>
    </source>
</evidence>
<feature type="domain" description="BROMI middle region" evidence="1">
    <location>
        <begin position="189"/>
        <end position="286"/>
    </location>
</feature>
<proteinExistence type="predicted"/>
<organism evidence="3 4">
    <name type="scientific">Ranitomeya imitator</name>
    <name type="common">mimic poison frog</name>
    <dbReference type="NCBI Taxonomy" id="111125"/>
    <lineage>
        <taxon>Eukaryota</taxon>
        <taxon>Metazoa</taxon>
        <taxon>Chordata</taxon>
        <taxon>Craniata</taxon>
        <taxon>Vertebrata</taxon>
        <taxon>Euteleostomi</taxon>
        <taxon>Amphibia</taxon>
        <taxon>Batrachia</taxon>
        <taxon>Anura</taxon>
        <taxon>Neobatrachia</taxon>
        <taxon>Hyloidea</taxon>
        <taxon>Dendrobatidae</taxon>
        <taxon>Dendrobatinae</taxon>
        <taxon>Ranitomeya</taxon>
    </lineage>
</organism>
<dbReference type="Pfam" id="PF23440">
    <property type="entry name" value="BROMI_C"/>
    <property type="match status" value="1"/>
</dbReference>
<dbReference type="InterPro" id="IPR032735">
    <property type="entry name" value="BROMI_M"/>
</dbReference>
<gene>
    <name evidence="3" type="ORF">RIMI_LOCUS9565307</name>
</gene>
<comment type="caution">
    <text evidence="3">The sequence shown here is derived from an EMBL/GenBank/DDBJ whole genome shotgun (WGS) entry which is preliminary data.</text>
</comment>
<accession>A0ABN9LI89</accession>
<name>A0ABN9LI89_9NEOB</name>
<sequence>MLSPITEVRCFGVTFDSALSFKPHIQALSTSCRLQLKNISRIRPFLNRQSTKMLEHALIISRLDYCNILFCGLPANTLAPLQSILNSAARLIHLSPRYSSASPLCKSLHFLPFPQRIQFKLLILTYKAIHNLSPPYVSETNLPISCLTIGVIVAYLKAEGKVPEFSEVSGLSIGSLGLRANDAMRPANHSFIQTFVSELWAALECGRDDVRVIHPKPTPVDPIDRSCQKSFLALINLLSSYHAVYELLGKQHLPSKEEYSLREIPTSFVDVFDRLVVVNSVAKINSLFNYDQSHIFGLRLLNVMCCSLDTLLLLESQYKVCEMLFNAQRENTTDSSTGSQ</sequence>
<reference evidence="3" key="1">
    <citation type="submission" date="2023-07" db="EMBL/GenBank/DDBJ databases">
        <authorList>
            <person name="Stuckert A."/>
        </authorList>
    </citation>
    <scope>NUCLEOTIDE SEQUENCE</scope>
</reference>